<dbReference type="Pfam" id="PF23221">
    <property type="entry name" value="HEAT_MROH2B_1st"/>
    <property type="match status" value="1"/>
</dbReference>
<organism evidence="6 7">
    <name type="scientific">Artemia franciscana</name>
    <name type="common">Brine shrimp</name>
    <name type="synonym">Artemia sanfranciscana</name>
    <dbReference type="NCBI Taxonomy" id="6661"/>
    <lineage>
        <taxon>Eukaryota</taxon>
        <taxon>Metazoa</taxon>
        <taxon>Ecdysozoa</taxon>
        <taxon>Arthropoda</taxon>
        <taxon>Crustacea</taxon>
        <taxon>Branchiopoda</taxon>
        <taxon>Anostraca</taxon>
        <taxon>Artemiidae</taxon>
        <taxon>Artemia</taxon>
    </lineage>
</organism>
<dbReference type="InterPro" id="IPR016024">
    <property type="entry name" value="ARM-type_fold"/>
</dbReference>
<proteinExistence type="predicted"/>
<keyword evidence="7" id="KW-1185">Reference proteome</keyword>
<dbReference type="Pfam" id="PF23227">
    <property type="entry name" value="HEAT_MROH2B_C"/>
    <property type="match status" value="1"/>
</dbReference>
<dbReference type="Pfam" id="PF21047">
    <property type="entry name" value="HEAT_Maestro"/>
    <property type="match status" value="1"/>
</dbReference>
<dbReference type="Gene3D" id="1.25.10.10">
    <property type="entry name" value="Leucine-rich Repeat Variant"/>
    <property type="match status" value="3"/>
</dbReference>
<dbReference type="PANTHER" id="PTHR23120:SF0">
    <property type="entry name" value="MAESTRO HEAT-LIKE REPEAT FAMILY MEMBER 1"/>
    <property type="match status" value="1"/>
</dbReference>
<dbReference type="InterPro" id="IPR055406">
    <property type="entry name" value="HEAT_Maestro"/>
</dbReference>
<evidence type="ECO:0000313" key="7">
    <source>
        <dbReference type="Proteomes" id="UP001187531"/>
    </source>
</evidence>
<dbReference type="GO" id="GO:0005737">
    <property type="term" value="C:cytoplasm"/>
    <property type="evidence" value="ECO:0007669"/>
    <property type="project" value="TreeGrafter"/>
</dbReference>
<evidence type="ECO:0000259" key="2">
    <source>
        <dbReference type="Pfam" id="PF21047"/>
    </source>
</evidence>
<dbReference type="InterPro" id="IPR048465">
    <property type="entry name" value="Maestro-like_HEAT"/>
</dbReference>
<dbReference type="Proteomes" id="UP001187531">
    <property type="component" value="Unassembled WGS sequence"/>
</dbReference>
<dbReference type="InterPro" id="IPR055408">
    <property type="entry name" value="HEAT_MROH2B-like"/>
</dbReference>
<evidence type="ECO:0008006" key="8">
    <source>
        <dbReference type="Google" id="ProtNLM"/>
    </source>
</evidence>
<sequence>LFRLSEALLYYINNMDRAPDKNVKGDYYAVELAMAFETLFTYWMETKHTQLCQCCLESVGCISQLMPPVRLVEYGPKLLHNLLGLYKSGHVPALNVTRCLSQTLGGLSAHPTFGVEMGGPVWELLLSTLFHQVSAGHDFDQPDTVQNHYEILRCYEILARNCTDRVIRNVILKLDSSHTKPRVGVFTVLRHLANALKVEFQPFTDDVNRVLKHSLSDTRNPVRHSIIQLITTLALQGQLKTDVIEDFVNYLLKLSSLDGGTAALRTSLGTITALLDGSVDGKIRIANVTNEEIRQTSENALLVMASSCYSLESYLWTEFMSLILKKDAVGIAPLVVRILAIVATRKRQTGKGAEQGMAQSMAVSVATRCFILAGIVPSHNGVHVASALEFLRDFAIYVSPDLQAQWDSKIPSLILLLRDLRTADPVERKAWRSEVLNLFEGTVDFLDQDAGSSNAKDEQSFATKFGSALESQLDFYADFPDERAFLYLLLGIITEKMDSSELAESMVDLILHAARPVFEIERQSCPEALGLVARSHLEAVLSRLHNFEKISLAQRSGGFFATFRRDSRSKLDSDMNRVMILKAYGEAAMKAPLVQLMMHADPIAVVITHVLEGSNNLEVRRSGLEAIYSVATSLVSDGVSDQCVLESEVSLIGVCLAEMAEESANDAFLVTALHALSALISLPKVLDESLRERILHRAFEAVLPTYAYLESLQLDVRAVKLLVALKDLVLYLARMKLEPKSTDILFTEILRWIDYDNAYVRNATIQVLHMSLTLMLDEWRTDLATTARVDFNGSVAALLARCFDSSPAVRNEAVASLSVVIRLSSRLQGLSINHDEDYIDKLAEIKLVLSSLDDRLFVEVGHALAKIASTQIPVGSLNLFIEYLSKSLEDPCESSSRGISIIIWSILSERGTELHLRTGDTLKMLFSKLPRVTNEKTVLYVLQGVMAMGKHNMDGVVNELLQHTLPFDENVKKCFKMMAADHSLGAKILKHLIVYLGQGQVLDDHGLPLDGKIVAHRPLATVIAVGIMATEIEFNKTLEAQFAQTFGSLLLLAGCFLDTSVAAMPPSSPSDKQDKSFFAPRKETYKLNPFTCVREAAQNVAACMNMNLTAQTMQDFESLDSSPRINTLCNRIASVARVLTVEATSYLEDIVALFSHAMKMNMEPYRVTAAPFLAEIINQSCGGLESKLLEPILLSLSSAQTDTQPIVRKWSLKGLSALSKCSRNQVDRHCAPVLNALVAGLEDDSLDNQGEKKRDRGWFKEKEQDDATACAYESLVGLSKLLPIASQTEICRLAPRLAVRVRSFFEKEDSKLRAAAFSLMGTILGCGDAAGCEESLKEAAHASLVALLLHASEPDNDVSLACIDAIGQGLRFLGLENLLSVLESMKSRSISASEHRNLLENTINVFLEEDEETLINMLSGSLVYFKSSLPELRASSVLFVGYIFRKIDKSKVANIRKKVSLGLAHLLRDADRSVRLQALAASTLIYG</sequence>
<evidence type="ECO:0000313" key="6">
    <source>
        <dbReference type="EMBL" id="KAK2723715.1"/>
    </source>
</evidence>
<dbReference type="EMBL" id="JAVRJZ010000004">
    <property type="protein sequence ID" value="KAK2723715.1"/>
    <property type="molecule type" value="Genomic_DNA"/>
</dbReference>
<feature type="non-terminal residue" evidence="6">
    <location>
        <position position="1"/>
    </location>
</feature>
<feature type="domain" description="Maestro-like HEAT-repeats" evidence="2">
    <location>
        <begin position="795"/>
        <end position="989"/>
    </location>
</feature>
<protein>
    <recommendedName>
        <fullName evidence="8">HEAT repeat-containing protein 7A</fullName>
    </recommendedName>
</protein>
<reference evidence="6" key="1">
    <citation type="submission" date="2023-07" db="EMBL/GenBank/DDBJ databases">
        <title>Chromosome-level genome assembly of Artemia franciscana.</title>
        <authorList>
            <person name="Jo E."/>
        </authorList>
    </citation>
    <scope>NUCLEOTIDE SEQUENCE</scope>
    <source>
        <tissue evidence="6">Whole body</tissue>
    </source>
</reference>
<dbReference type="InterPro" id="IPR011989">
    <property type="entry name" value="ARM-like"/>
</dbReference>
<feature type="domain" description="Maestro/Maestro-like HEAT-repeats" evidence="5">
    <location>
        <begin position="1193"/>
        <end position="1484"/>
    </location>
</feature>
<keyword evidence="1" id="KW-0677">Repeat</keyword>
<gene>
    <name evidence="6" type="ORF">QYM36_002155</name>
</gene>
<dbReference type="SUPFAM" id="SSF48371">
    <property type="entry name" value="ARM repeat"/>
    <property type="match status" value="2"/>
</dbReference>
<feature type="domain" description="MROH2B-like HEAT-repeats" evidence="3">
    <location>
        <begin position="69"/>
        <end position="705"/>
    </location>
</feature>
<evidence type="ECO:0000256" key="1">
    <source>
        <dbReference type="ARBA" id="ARBA00022737"/>
    </source>
</evidence>
<evidence type="ECO:0000259" key="3">
    <source>
        <dbReference type="Pfam" id="PF23210"/>
    </source>
</evidence>
<dbReference type="PANTHER" id="PTHR23120">
    <property type="entry name" value="MAESTRO-RELATED HEAT DOMAIN-CONTAINING"/>
    <property type="match status" value="1"/>
</dbReference>
<evidence type="ECO:0000259" key="4">
    <source>
        <dbReference type="Pfam" id="PF23221"/>
    </source>
</evidence>
<dbReference type="InterPro" id="IPR056282">
    <property type="entry name" value="MROH2B-like_N_HEAT"/>
</dbReference>
<dbReference type="Pfam" id="PF23210">
    <property type="entry name" value="HEAT_Maestro_2"/>
    <property type="match status" value="1"/>
</dbReference>
<feature type="domain" description="MROH2B-like N-terminal HEAT-repeats" evidence="4">
    <location>
        <begin position="3"/>
        <end position="62"/>
    </location>
</feature>
<accession>A0AA88I488</accession>
<comment type="caution">
    <text evidence="6">The sequence shown here is derived from an EMBL/GenBank/DDBJ whole genome shotgun (WGS) entry which is preliminary data.</text>
</comment>
<evidence type="ECO:0000259" key="5">
    <source>
        <dbReference type="Pfam" id="PF23227"/>
    </source>
</evidence>
<dbReference type="InterPro" id="IPR045206">
    <property type="entry name" value="Maestro_heat-like_prot"/>
</dbReference>
<name>A0AA88I488_ARTSF</name>